<comment type="caution">
    <text evidence="7">The sequence shown here is derived from an EMBL/GenBank/DDBJ whole genome shotgun (WGS) entry which is preliminary data.</text>
</comment>
<dbReference type="PANTHER" id="PTHR15228:SF7">
    <property type="entry name" value="RHO GTPASE-ACTIVATING PROTEIN 29"/>
    <property type="match status" value="1"/>
</dbReference>
<protein>
    <recommendedName>
        <fullName evidence="6">F-BAR domain-containing protein</fullName>
    </recommendedName>
</protein>
<evidence type="ECO:0000256" key="2">
    <source>
        <dbReference type="ARBA" id="ARBA00023054"/>
    </source>
</evidence>
<evidence type="ECO:0000256" key="1">
    <source>
        <dbReference type="ARBA" id="ARBA00022468"/>
    </source>
</evidence>
<feature type="region of interest" description="Disordered" evidence="5">
    <location>
        <begin position="393"/>
        <end position="456"/>
    </location>
</feature>
<evidence type="ECO:0000256" key="3">
    <source>
        <dbReference type="PROSITE-ProRule" id="PRU01077"/>
    </source>
</evidence>
<dbReference type="PROSITE" id="PS51741">
    <property type="entry name" value="F_BAR"/>
    <property type="match status" value="1"/>
</dbReference>
<evidence type="ECO:0000313" key="7">
    <source>
        <dbReference type="EMBL" id="KAG9343621.1"/>
    </source>
</evidence>
<accession>A0A8T2NWY3</accession>
<keyword evidence="8" id="KW-1185">Reference proteome</keyword>
<evidence type="ECO:0000259" key="6">
    <source>
        <dbReference type="PROSITE" id="PS51741"/>
    </source>
</evidence>
<reference evidence="7" key="1">
    <citation type="thesis" date="2021" institute="BYU ScholarsArchive" country="Provo, UT, USA">
        <title>Applications of and Algorithms for Genome Assembly and Genomic Analyses with an Emphasis on Marine Teleosts.</title>
        <authorList>
            <person name="Pickett B.D."/>
        </authorList>
    </citation>
    <scope>NUCLEOTIDE SEQUENCE</scope>
    <source>
        <strain evidence="7">HI-2016</strain>
    </source>
</reference>
<feature type="domain" description="F-BAR" evidence="6">
    <location>
        <begin position="99"/>
        <end position="360"/>
    </location>
</feature>
<dbReference type="Gene3D" id="1.20.1270.60">
    <property type="entry name" value="Arfaptin homology (AH) domain/BAR domain"/>
    <property type="match status" value="3"/>
</dbReference>
<dbReference type="OrthoDB" id="79452at2759"/>
<keyword evidence="2 3" id="KW-0175">Coiled coil</keyword>
<dbReference type="InterPro" id="IPR054713">
    <property type="entry name" value="GMIP/FCHO2-like_FCH"/>
</dbReference>
<dbReference type="GO" id="GO:0005737">
    <property type="term" value="C:cytoplasm"/>
    <property type="evidence" value="ECO:0007669"/>
    <property type="project" value="TreeGrafter"/>
</dbReference>
<dbReference type="SUPFAM" id="SSF103657">
    <property type="entry name" value="BAR/IMD domain-like"/>
    <property type="match status" value="1"/>
</dbReference>
<feature type="compositionally biased region" description="Polar residues" evidence="5">
    <location>
        <begin position="438"/>
        <end position="456"/>
    </location>
</feature>
<dbReference type="InterPro" id="IPR051025">
    <property type="entry name" value="RhoGAP"/>
</dbReference>
<evidence type="ECO:0000313" key="8">
    <source>
        <dbReference type="Proteomes" id="UP000824540"/>
    </source>
</evidence>
<dbReference type="PANTHER" id="PTHR15228">
    <property type="entry name" value="SPERMATHECAL PHYSIOLOGY VARIANT"/>
    <property type="match status" value="1"/>
</dbReference>
<organism evidence="7 8">
    <name type="scientific">Albula glossodonta</name>
    <name type="common">roundjaw bonefish</name>
    <dbReference type="NCBI Taxonomy" id="121402"/>
    <lineage>
        <taxon>Eukaryota</taxon>
        <taxon>Metazoa</taxon>
        <taxon>Chordata</taxon>
        <taxon>Craniata</taxon>
        <taxon>Vertebrata</taxon>
        <taxon>Euteleostomi</taxon>
        <taxon>Actinopterygii</taxon>
        <taxon>Neopterygii</taxon>
        <taxon>Teleostei</taxon>
        <taxon>Albuliformes</taxon>
        <taxon>Albulidae</taxon>
        <taxon>Albula</taxon>
    </lineage>
</organism>
<dbReference type="EMBL" id="JAFBMS010000023">
    <property type="protein sequence ID" value="KAG9343621.1"/>
    <property type="molecule type" value="Genomic_DNA"/>
</dbReference>
<dbReference type="Pfam" id="PF22699">
    <property type="entry name" value="GMIP-like_FCH"/>
    <property type="match status" value="2"/>
</dbReference>
<gene>
    <name evidence="7" type="ORF">JZ751_013791</name>
</gene>
<dbReference type="GO" id="GO:0051056">
    <property type="term" value="P:regulation of small GTPase mediated signal transduction"/>
    <property type="evidence" value="ECO:0007669"/>
    <property type="project" value="UniProtKB-ARBA"/>
</dbReference>
<dbReference type="Proteomes" id="UP000824540">
    <property type="component" value="Unassembled WGS sequence"/>
</dbReference>
<evidence type="ECO:0000256" key="5">
    <source>
        <dbReference type="SAM" id="MobiDB-lite"/>
    </source>
</evidence>
<feature type="compositionally biased region" description="Basic and acidic residues" evidence="5">
    <location>
        <begin position="418"/>
        <end position="427"/>
    </location>
</feature>
<feature type="compositionally biased region" description="Polar residues" evidence="5">
    <location>
        <begin position="396"/>
        <end position="416"/>
    </location>
</feature>
<name>A0A8T2NWY3_9TELE</name>
<keyword evidence="1" id="KW-0343">GTPase activation</keyword>
<sequence>MAGGLAGLLERPIVVEGGKGVNFKEVNEENRRHIFGEIYGSIDTLAFTFGNVVSDFLMGDVDSETVLGLPQSRRTRSFENISVESGGSLPEKDDPPGPTQVEYADYTLLRSDSGVESALFYAKAWSKYTKELLAWVDKRLSLVVECAKSFAKMAESAKTLASQQDYMPFREIYTSAFKHDIEYSQVLLQTAAALQTNKFVQQEADGALRKARLLLAQRRDEHDRARCSTTRLEEETLAGGGKQLEKKRRLEEEALQKAEEANDQYKACIADFGLKRVDLANAKSEILSRIRELVNQCDLTLKAVSPPSPQHRNIGDRPRPFHPPQVTVNWFQLQQSQSVSLPMNYQALCETAKLYEPGQRYSEFVRTLPKERSPVESLSFDLHGPPGTGFPFTKRSIGSTHSSHGNLSQVSLTSGDFHSADEVESPVHRRAPKIGELRSSSSTDIQGTANPESGAV</sequence>
<dbReference type="InterPro" id="IPR027267">
    <property type="entry name" value="AH/BAR_dom_sf"/>
</dbReference>
<proteinExistence type="predicted"/>
<dbReference type="GO" id="GO:0005096">
    <property type="term" value="F:GTPase activator activity"/>
    <property type="evidence" value="ECO:0007669"/>
    <property type="project" value="UniProtKB-KW"/>
</dbReference>
<dbReference type="InterPro" id="IPR031160">
    <property type="entry name" value="F_BAR_dom"/>
</dbReference>
<dbReference type="AlphaFoldDB" id="A0A8T2NWY3"/>
<feature type="coiled-coil region" evidence="4">
    <location>
        <begin position="241"/>
        <end position="268"/>
    </location>
</feature>
<evidence type="ECO:0000256" key="4">
    <source>
        <dbReference type="SAM" id="Coils"/>
    </source>
</evidence>